<comment type="caution">
    <text evidence="11">The sequence shown here is derived from an EMBL/GenBank/DDBJ whole genome shotgun (WGS) entry which is preliminary data.</text>
</comment>
<feature type="domain" description="Pre-mRNA processing factor 4 (PRP4)-like" evidence="10">
    <location>
        <begin position="78"/>
        <end position="128"/>
    </location>
</feature>
<dbReference type="GO" id="GO:0005682">
    <property type="term" value="C:U5 snRNP"/>
    <property type="evidence" value="ECO:0007669"/>
    <property type="project" value="TreeGrafter"/>
</dbReference>
<dbReference type="Pfam" id="PF02840">
    <property type="entry name" value="Prp18"/>
    <property type="match status" value="1"/>
</dbReference>
<dbReference type="Gene3D" id="1.20.940.10">
    <property type="entry name" value="Functional domain of the splicing factor Prp18"/>
    <property type="match status" value="1"/>
</dbReference>
<dbReference type="PANTHER" id="PTHR13007:SF19">
    <property type="entry name" value="PRE-MRNA-SPLICING FACTOR 18"/>
    <property type="match status" value="1"/>
</dbReference>
<sequence length="342" mass="39820">MDILKAEIAKKRKLLEEKNILNPTKKYFKRGELIAKEQEEYLKKYGLKEEPEKDDSNEASEKVTKQESETEQTETASLPRAEVIKRLRERGHPIILFGENEVQSFRRLRRIEIQEPEANRGFRNDFQEAMEKVDQAYLNEILALGTQNDSEKANKEDDLDDSITYEFIQDMAKTMGQGDRNHDMNVIMTLLQFLLKMWGQQLNSATAAEKNSVKHKMARATYTQTQVYLKPLTRKLKKKTLPEDICDSLMEITKHLLERNYIMASDAYLQMAIGNAPWPIGVTMVGIHARTGREKIFSKNVAHVMNDETQRKYIQALKRLMTKCQEYFPTDPSRCVEYNTIK</sequence>
<feature type="region of interest" description="Disordered" evidence="9">
    <location>
        <begin position="44"/>
        <end position="79"/>
    </location>
</feature>
<evidence type="ECO:0000313" key="11">
    <source>
        <dbReference type="EMBL" id="CAK1579460.1"/>
    </source>
</evidence>
<dbReference type="GO" id="GO:0046540">
    <property type="term" value="C:U4/U6 x U5 tri-snRNP complex"/>
    <property type="evidence" value="ECO:0007669"/>
    <property type="project" value="TreeGrafter"/>
</dbReference>
<dbReference type="FunFam" id="4.10.280.110:FF:000001">
    <property type="entry name" value="pre-mRNA-splicing factor 18 isoform X2"/>
    <property type="match status" value="1"/>
</dbReference>
<dbReference type="InterPro" id="IPR039979">
    <property type="entry name" value="PRPF18"/>
</dbReference>
<keyword evidence="4" id="KW-0507">mRNA processing</keyword>
<feature type="compositionally biased region" description="Basic and acidic residues" evidence="9">
    <location>
        <begin position="44"/>
        <end position="68"/>
    </location>
</feature>
<dbReference type="InterPro" id="IPR014906">
    <property type="entry name" value="PRP4-like"/>
</dbReference>
<accession>A0AAV1KAV7</accession>
<dbReference type="SUPFAM" id="SSF47938">
    <property type="entry name" value="Functional domain of the splicing factor Prp18"/>
    <property type="match status" value="1"/>
</dbReference>
<evidence type="ECO:0000256" key="6">
    <source>
        <dbReference type="ARBA" id="ARBA00023187"/>
    </source>
</evidence>
<comment type="subcellular location">
    <subcellularLocation>
        <location evidence="1">Nucleus speckle</location>
    </subcellularLocation>
</comment>
<keyword evidence="5" id="KW-0747">Spliceosome</keyword>
<dbReference type="AlphaFoldDB" id="A0AAV1KAV7"/>
<name>A0AAV1KAV7_9NEOP</name>
<proteinExistence type="inferred from homology"/>
<dbReference type="InterPro" id="IPR036285">
    <property type="entry name" value="PRP4-like_sf"/>
</dbReference>
<dbReference type="PANTHER" id="PTHR13007">
    <property type="entry name" value="PRE-MRNA SPLICING FACTOR-RELATED"/>
    <property type="match status" value="1"/>
</dbReference>
<dbReference type="FunFam" id="1.20.940.10:FF:000002">
    <property type="entry name" value="Pre-mRNA processing factor 18"/>
    <property type="match status" value="1"/>
</dbReference>
<dbReference type="GO" id="GO:0000350">
    <property type="term" value="P:generation of catalytic spliceosome for second transesterification step"/>
    <property type="evidence" value="ECO:0007669"/>
    <property type="project" value="TreeGrafter"/>
</dbReference>
<evidence type="ECO:0000256" key="4">
    <source>
        <dbReference type="ARBA" id="ARBA00022664"/>
    </source>
</evidence>
<keyword evidence="7" id="KW-0539">Nucleus</keyword>
<dbReference type="InterPro" id="IPR004098">
    <property type="entry name" value="Prp18"/>
</dbReference>
<protein>
    <recommendedName>
        <fullName evidence="3">Pre-mRNA-splicing factor 18</fullName>
    </recommendedName>
    <alternativeName>
        <fullName evidence="8">PRP18 homolog</fullName>
    </alternativeName>
</protein>
<gene>
    <name evidence="11" type="ORF">PARMNEM_LOCUS1399</name>
</gene>
<evidence type="ECO:0000256" key="9">
    <source>
        <dbReference type="SAM" id="MobiDB-lite"/>
    </source>
</evidence>
<comment type="similarity">
    <text evidence="2">Belongs to the PRP18 family.</text>
</comment>
<evidence type="ECO:0000256" key="7">
    <source>
        <dbReference type="ARBA" id="ARBA00023242"/>
    </source>
</evidence>
<dbReference type="GO" id="GO:0071021">
    <property type="term" value="C:U2-type post-spliceosomal complex"/>
    <property type="evidence" value="ECO:0007669"/>
    <property type="project" value="TreeGrafter"/>
</dbReference>
<dbReference type="Gene3D" id="4.10.280.110">
    <property type="entry name" value="Pre-mRNA processing factor 4 domain"/>
    <property type="match status" value="1"/>
</dbReference>
<evidence type="ECO:0000259" key="10">
    <source>
        <dbReference type="SMART" id="SM00500"/>
    </source>
</evidence>
<evidence type="ECO:0000313" key="12">
    <source>
        <dbReference type="Proteomes" id="UP001314205"/>
    </source>
</evidence>
<dbReference type="SMART" id="SM00500">
    <property type="entry name" value="SFM"/>
    <property type="match status" value="1"/>
</dbReference>
<evidence type="ECO:0000256" key="5">
    <source>
        <dbReference type="ARBA" id="ARBA00022728"/>
    </source>
</evidence>
<evidence type="ECO:0000256" key="8">
    <source>
        <dbReference type="ARBA" id="ARBA00031388"/>
    </source>
</evidence>
<dbReference type="Pfam" id="PF08799">
    <property type="entry name" value="PRP4"/>
    <property type="match status" value="1"/>
</dbReference>
<evidence type="ECO:0000256" key="1">
    <source>
        <dbReference type="ARBA" id="ARBA00004324"/>
    </source>
</evidence>
<evidence type="ECO:0000256" key="3">
    <source>
        <dbReference type="ARBA" id="ARBA00018242"/>
    </source>
</evidence>
<dbReference type="EMBL" id="CAVLGL010000002">
    <property type="protein sequence ID" value="CAK1579460.1"/>
    <property type="molecule type" value="Genomic_DNA"/>
</dbReference>
<reference evidence="11 12" key="1">
    <citation type="submission" date="2023-11" db="EMBL/GenBank/DDBJ databases">
        <authorList>
            <person name="Hedman E."/>
            <person name="Englund M."/>
            <person name="Stromberg M."/>
            <person name="Nyberg Akerstrom W."/>
            <person name="Nylinder S."/>
            <person name="Jareborg N."/>
            <person name="Kallberg Y."/>
            <person name="Kronander E."/>
        </authorList>
    </citation>
    <scope>NUCLEOTIDE SEQUENCE [LARGE SCALE GENOMIC DNA]</scope>
</reference>
<keyword evidence="6" id="KW-0508">mRNA splicing</keyword>
<keyword evidence="12" id="KW-1185">Reference proteome</keyword>
<dbReference type="GO" id="GO:0016607">
    <property type="term" value="C:nuclear speck"/>
    <property type="evidence" value="ECO:0007669"/>
    <property type="project" value="UniProtKB-SubCell"/>
</dbReference>
<organism evidence="11 12">
    <name type="scientific">Parnassius mnemosyne</name>
    <name type="common">clouded apollo</name>
    <dbReference type="NCBI Taxonomy" id="213953"/>
    <lineage>
        <taxon>Eukaryota</taxon>
        <taxon>Metazoa</taxon>
        <taxon>Ecdysozoa</taxon>
        <taxon>Arthropoda</taxon>
        <taxon>Hexapoda</taxon>
        <taxon>Insecta</taxon>
        <taxon>Pterygota</taxon>
        <taxon>Neoptera</taxon>
        <taxon>Endopterygota</taxon>
        <taxon>Lepidoptera</taxon>
        <taxon>Glossata</taxon>
        <taxon>Ditrysia</taxon>
        <taxon>Papilionoidea</taxon>
        <taxon>Papilionidae</taxon>
        <taxon>Parnassiinae</taxon>
        <taxon>Parnassini</taxon>
        <taxon>Parnassius</taxon>
        <taxon>Driopa</taxon>
    </lineage>
</organism>
<dbReference type="SUPFAM" id="SSF158230">
    <property type="entry name" value="PRP4-like"/>
    <property type="match status" value="1"/>
</dbReference>
<evidence type="ECO:0000256" key="2">
    <source>
        <dbReference type="ARBA" id="ARBA00008137"/>
    </source>
</evidence>
<dbReference type="Proteomes" id="UP001314205">
    <property type="component" value="Unassembled WGS sequence"/>
</dbReference>